<organism evidence="9 10">
    <name type="scientific">Frankia nepalensis</name>
    <dbReference type="NCBI Taxonomy" id="1836974"/>
    <lineage>
        <taxon>Bacteria</taxon>
        <taxon>Bacillati</taxon>
        <taxon>Actinomycetota</taxon>
        <taxon>Actinomycetes</taxon>
        <taxon>Frankiales</taxon>
        <taxon>Frankiaceae</taxon>
        <taxon>Frankia</taxon>
    </lineage>
</organism>
<dbReference type="Pfam" id="PF01895">
    <property type="entry name" value="PhoU"/>
    <property type="match status" value="2"/>
</dbReference>
<feature type="domain" description="PhoU" evidence="8">
    <location>
        <begin position="121"/>
        <end position="204"/>
    </location>
</feature>
<evidence type="ECO:0000256" key="3">
    <source>
        <dbReference type="ARBA" id="ARBA00011738"/>
    </source>
</evidence>
<evidence type="ECO:0000259" key="8">
    <source>
        <dbReference type="Pfam" id="PF01895"/>
    </source>
</evidence>
<dbReference type="PANTHER" id="PTHR42930">
    <property type="entry name" value="PHOSPHATE-SPECIFIC TRANSPORT SYSTEM ACCESSORY PROTEIN PHOU"/>
    <property type="match status" value="1"/>
</dbReference>
<dbReference type="EMBL" id="JAEACQ010000271">
    <property type="protein sequence ID" value="MBL7631439.1"/>
    <property type="molecule type" value="Genomic_DNA"/>
</dbReference>
<comment type="caution">
    <text evidence="9">The sequence shown here is derived from an EMBL/GenBank/DDBJ whole genome shotgun (WGS) entry which is preliminary data.</text>
</comment>
<comment type="subunit">
    <text evidence="3 7">Homodimer.</text>
</comment>
<dbReference type="GO" id="GO:0006817">
    <property type="term" value="P:phosphate ion transport"/>
    <property type="evidence" value="ECO:0007669"/>
    <property type="project" value="UniProtKB-KW"/>
</dbReference>
<keyword evidence="10" id="KW-1185">Reference proteome</keyword>
<dbReference type="Proteomes" id="UP000604475">
    <property type="component" value="Unassembled WGS sequence"/>
</dbReference>
<dbReference type="InterPro" id="IPR028366">
    <property type="entry name" value="PhoU"/>
</dbReference>
<proteinExistence type="inferred from homology"/>
<dbReference type="InterPro" id="IPR026022">
    <property type="entry name" value="PhoU_dom"/>
</dbReference>
<evidence type="ECO:0000256" key="2">
    <source>
        <dbReference type="ARBA" id="ARBA00008107"/>
    </source>
</evidence>
<keyword evidence="4 7" id="KW-0813">Transport</keyword>
<sequence>MREVFHEELDGITASLVEMTSLVASAMARATTALLDADLQLAEQVITGDATVDLLRDEIEERAFDVLTRQSPVATDARVIVTTLRIVADLERMGDLALHVAKVARRRYPGKAVPPELTGTLTEMGQVAQRIVAKAGSVVASRDTELASEIEADDDAMDHLHRQLFRVLLEKPWSHGMEAAIDITLCGRYYERYADHAVSVARRVIYLVTGEK</sequence>
<dbReference type="AlphaFoldDB" id="A0A937UQ24"/>
<dbReference type="InterPro" id="IPR038078">
    <property type="entry name" value="PhoU-like_sf"/>
</dbReference>
<dbReference type="NCBIfam" id="TIGR02135">
    <property type="entry name" value="phoU_full"/>
    <property type="match status" value="1"/>
</dbReference>
<dbReference type="GO" id="GO:0005737">
    <property type="term" value="C:cytoplasm"/>
    <property type="evidence" value="ECO:0007669"/>
    <property type="project" value="UniProtKB-SubCell"/>
</dbReference>
<feature type="domain" description="PhoU" evidence="8">
    <location>
        <begin position="16"/>
        <end position="103"/>
    </location>
</feature>
<comment type="function">
    <text evidence="7">Plays a role in the regulation of phosphate uptake.</text>
</comment>
<gene>
    <name evidence="9" type="primary">phoU</name>
    <name evidence="9" type="ORF">I7412_30630</name>
</gene>
<evidence type="ECO:0000256" key="5">
    <source>
        <dbReference type="ARBA" id="ARBA00022490"/>
    </source>
</evidence>
<reference evidence="9" key="1">
    <citation type="submission" date="2020-12" db="EMBL/GenBank/DDBJ databases">
        <title>Genomic characterization of non-nitrogen-fixing Frankia strains.</title>
        <authorList>
            <person name="Carlos-Shanley C."/>
            <person name="Guerra T."/>
            <person name="Hahn D."/>
        </authorList>
    </citation>
    <scope>NUCLEOTIDE SEQUENCE</scope>
    <source>
        <strain evidence="9">CN6</strain>
    </source>
</reference>
<dbReference type="FunFam" id="1.20.58.220:FF:000004">
    <property type="entry name" value="Phosphate-specific transport system accessory protein PhoU"/>
    <property type="match status" value="1"/>
</dbReference>
<evidence type="ECO:0000256" key="1">
    <source>
        <dbReference type="ARBA" id="ARBA00004496"/>
    </source>
</evidence>
<evidence type="ECO:0000256" key="4">
    <source>
        <dbReference type="ARBA" id="ARBA00022448"/>
    </source>
</evidence>
<dbReference type="GO" id="GO:0030643">
    <property type="term" value="P:intracellular phosphate ion homeostasis"/>
    <property type="evidence" value="ECO:0007669"/>
    <property type="project" value="InterPro"/>
</dbReference>
<dbReference type="PIRSF" id="PIRSF003107">
    <property type="entry name" value="PhoU"/>
    <property type="match status" value="1"/>
</dbReference>
<keyword evidence="6 7" id="KW-0592">Phosphate transport</keyword>
<evidence type="ECO:0000313" key="10">
    <source>
        <dbReference type="Proteomes" id="UP000604475"/>
    </source>
</evidence>
<dbReference type="GO" id="GO:0045936">
    <property type="term" value="P:negative regulation of phosphate metabolic process"/>
    <property type="evidence" value="ECO:0007669"/>
    <property type="project" value="InterPro"/>
</dbReference>
<keyword evidence="5 7" id="KW-0963">Cytoplasm</keyword>
<evidence type="ECO:0000256" key="7">
    <source>
        <dbReference type="PIRNR" id="PIRNR003107"/>
    </source>
</evidence>
<dbReference type="RefSeq" id="WP_203006605.1">
    <property type="nucleotide sequence ID" value="NZ_JADWYU010000093.1"/>
</dbReference>
<comment type="subcellular location">
    <subcellularLocation>
        <location evidence="1 7">Cytoplasm</location>
    </subcellularLocation>
</comment>
<name>A0A937UQ24_9ACTN</name>
<accession>A0A937UQ24</accession>
<dbReference type="SUPFAM" id="SSF109755">
    <property type="entry name" value="PhoU-like"/>
    <property type="match status" value="1"/>
</dbReference>
<dbReference type="Gene3D" id="1.20.58.220">
    <property type="entry name" value="Phosphate transport system protein phou homolog 2, domain 2"/>
    <property type="match status" value="1"/>
</dbReference>
<evidence type="ECO:0000256" key="6">
    <source>
        <dbReference type="ARBA" id="ARBA00022592"/>
    </source>
</evidence>
<dbReference type="PANTHER" id="PTHR42930:SF3">
    <property type="entry name" value="PHOSPHATE-SPECIFIC TRANSPORT SYSTEM ACCESSORY PROTEIN PHOU"/>
    <property type="match status" value="1"/>
</dbReference>
<protein>
    <recommendedName>
        <fullName evidence="7">Phosphate-specific transport system accessory protein PhoU</fullName>
    </recommendedName>
</protein>
<comment type="similarity">
    <text evidence="2 7">Belongs to the PhoU family.</text>
</comment>
<evidence type="ECO:0000313" key="9">
    <source>
        <dbReference type="EMBL" id="MBL7631439.1"/>
    </source>
</evidence>